<comment type="caution">
    <text evidence="1">The sequence shown here is derived from an EMBL/GenBank/DDBJ whole genome shotgun (WGS) entry which is preliminary data.</text>
</comment>
<dbReference type="AlphaFoldDB" id="A0A7V8NPR6"/>
<gene>
    <name evidence="1" type="ORF">HRJ53_09735</name>
</gene>
<evidence type="ECO:0000313" key="2">
    <source>
        <dbReference type="Proteomes" id="UP000567293"/>
    </source>
</evidence>
<reference evidence="1" key="1">
    <citation type="submission" date="2020-06" db="EMBL/GenBank/DDBJ databases">
        <title>Legume-microbial interactions unlock mineral nutrients during tropical forest succession.</title>
        <authorList>
            <person name="Epihov D.Z."/>
        </authorList>
    </citation>
    <scope>NUCLEOTIDE SEQUENCE [LARGE SCALE GENOMIC DNA]</scope>
    <source>
        <strain evidence="1">Pan2503</strain>
    </source>
</reference>
<dbReference type="Proteomes" id="UP000567293">
    <property type="component" value="Unassembled WGS sequence"/>
</dbReference>
<dbReference type="InterPro" id="IPR015943">
    <property type="entry name" value="WD40/YVTN_repeat-like_dom_sf"/>
</dbReference>
<proteinExistence type="predicted"/>
<evidence type="ECO:0000313" key="1">
    <source>
        <dbReference type="EMBL" id="MBA0085267.1"/>
    </source>
</evidence>
<sequence length="277" mass="30690">DLFPEGLAVDAEKRLFYMSSMHRKKIVKITTSGQVSDFVAEGLYGLNPVGGIRIDPRNHDVWAASDPGETSASELLHFDAQGKLLERYSAPGAGSRDLNDLVLREREVYTTDSSANLVYRFDRKPHEFTSLRFPRRIFLPNGITLSGDRNLLYVADMLGVIVVDLRTGAAQDLVPDAHDTLAGIDGLYWYKGDLIGVQYGTAAYRVMRWSLAKDRPTVMASEVLERGTELVNDPTTGAIFQGHFYFMANTGIANLENDKIVDVSKLEPVHIAVVALK</sequence>
<dbReference type="Gene3D" id="2.130.10.10">
    <property type="entry name" value="YVTN repeat-like/Quinoprotein amine dehydrogenase"/>
    <property type="match status" value="1"/>
</dbReference>
<feature type="non-terminal residue" evidence="1">
    <location>
        <position position="1"/>
    </location>
</feature>
<dbReference type="EMBL" id="JACDQQ010000936">
    <property type="protein sequence ID" value="MBA0085267.1"/>
    <property type="molecule type" value="Genomic_DNA"/>
</dbReference>
<name>A0A7V8NPR6_9BACT</name>
<organism evidence="1 2">
    <name type="scientific">Candidatus Acidiferrum panamense</name>
    <dbReference type="NCBI Taxonomy" id="2741543"/>
    <lineage>
        <taxon>Bacteria</taxon>
        <taxon>Pseudomonadati</taxon>
        <taxon>Acidobacteriota</taxon>
        <taxon>Terriglobia</taxon>
        <taxon>Candidatus Acidiferrales</taxon>
        <taxon>Candidatus Acidiferrum</taxon>
    </lineage>
</organism>
<dbReference type="SUPFAM" id="SSF63829">
    <property type="entry name" value="Calcium-dependent phosphotriesterase"/>
    <property type="match status" value="1"/>
</dbReference>
<accession>A0A7V8NPR6</accession>
<keyword evidence="2" id="KW-1185">Reference proteome</keyword>
<evidence type="ECO:0008006" key="3">
    <source>
        <dbReference type="Google" id="ProtNLM"/>
    </source>
</evidence>
<protein>
    <recommendedName>
        <fullName evidence="3">Gluconolactonase</fullName>
    </recommendedName>
</protein>